<dbReference type="InterPro" id="IPR029962">
    <property type="entry name" value="TBL"/>
</dbReference>
<keyword evidence="6" id="KW-0333">Golgi apparatus</keyword>
<evidence type="ECO:0000313" key="13">
    <source>
        <dbReference type="Proteomes" id="UP000036987"/>
    </source>
</evidence>
<dbReference type="AlphaFoldDB" id="A0A0K9NNY8"/>
<dbReference type="InterPro" id="IPR025846">
    <property type="entry name" value="TBL_N"/>
</dbReference>
<evidence type="ECO:0000256" key="3">
    <source>
        <dbReference type="ARBA" id="ARBA00022692"/>
    </source>
</evidence>
<feature type="domain" description="Trichome birefringence-like C-terminal" evidence="10">
    <location>
        <begin position="157"/>
        <end position="433"/>
    </location>
</feature>
<evidence type="ECO:0000256" key="8">
    <source>
        <dbReference type="SAM" id="MobiDB-lite"/>
    </source>
</evidence>
<dbReference type="GO" id="GO:1990538">
    <property type="term" value="F:xylan O-acetyltransferase activity"/>
    <property type="evidence" value="ECO:0007669"/>
    <property type="project" value="UniProtKB-ARBA"/>
</dbReference>
<reference evidence="13" key="1">
    <citation type="journal article" date="2016" name="Nature">
        <title>The genome of the seagrass Zostera marina reveals angiosperm adaptation to the sea.</title>
        <authorList>
            <person name="Olsen J.L."/>
            <person name="Rouze P."/>
            <person name="Verhelst B."/>
            <person name="Lin Y.-C."/>
            <person name="Bayer T."/>
            <person name="Collen J."/>
            <person name="Dattolo E."/>
            <person name="De Paoli E."/>
            <person name="Dittami S."/>
            <person name="Maumus F."/>
            <person name="Michel G."/>
            <person name="Kersting A."/>
            <person name="Lauritano C."/>
            <person name="Lohaus R."/>
            <person name="Toepel M."/>
            <person name="Tonon T."/>
            <person name="Vanneste K."/>
            <person name="Amirebrahimi M."/>
            <person name="Brakel J."/>
            <person name="Bostroem C."/>
            <person name="Chovatia M."/>
            <person name="Grimwood J."/>
            <person name="Jenkins J.W."/>
            <person name="Jueterbock A."/>
            <person name="Mraz A."/>
            <person name="Stam W.T."/>
            <person name="Tice H."/>
            <person name="Bornberg-Bauer E."/>
            <person name="Green P.J."/>
            <person name="Pearson G.A."/>
            <person name="Procaccini G."/>
            <person name="Duarte C.M."/>
            <person name="Schmutz J."/>
            <person name="Reusch T.B.H."/>
            <person name="Van de Peer Y."/>
        </authorList>
    </citation>
    <scope>NUCLEOTIDE SEQUENCE [LARGE SCALE GENOMIC DNA]</scope>
    <source>
        <strain evidence="13">cv. Finnish</strain>
    </source>
</reference>
<accession>A0A0K9NNY8</accession>
<evidence type="ECO:0000259" key="11">
    <source>
        <dbReference type="Pfam" id="PF14416"/>
    </source>
</evidence>
<dbReference type="EMBL" id="LFYR01002038">
    <property type="protein sequence ID" value="KMZ57680.1"/>
    <property type="molecule type" value="Genomic_DNA"/>
</dbReference>
<evidence type="ECO:0000256" key="2">
    <source>
        <dbReference type="ARBA" id="ARBA00007727"/>
    </source>
</evidence>
<dbReference type="Pfam" id="PF14416">
    <property type="entry name" value="PMR5N"/>
    <property type="match status" value="1"/>
</dbReference>
<evidence type="ECO:0000256" key="7">
    <source>
        <dbReference type="ARBA" id="ARBA00023136"/>
    </source>
</evidence>
<dbReference type="Proteomes" id="UP000036987">
    <property type="component" value="Unassembled WGS sequence"/>
</dbReference>
<keyword evidence="3 9" id="KW-0812">Transmembrane</keyword>
<dbReference type="OMA" id="PITTAFK"/>
<gene>
    <name evidence="12" type="ORF">ZOSMA_83G00590</name>
</gene>
<feature type="compositionally biased region" description="Low complexity" evidence="8">
    <location>
        <begin position="8"/>
        <end position="24"/>
    </location>
</feature>
<dbReference type="Pfam" id="PF13839">
    <property type="entry name" value="PC-Esterase"/>
    <property type="match status" value="1"/>
</dbReference>
<dbReference type="PANTHER" id="PTHR32285">
    <property type="entry name" value="PROTEIN TRICHOME BIREFRINGENCE-LIKE 9-RELATED"/>
    <property type="match status" value="1"/>
</dbReference>
<evidence type="ECO:0000256" key="1">
    <source>
        <dbReference type="ARBA" id="ARBA00004323"/>
    </source>
</evidence>
<keyword evidence="13" id="KW-1185">Reference proteome</keyword>
<feature type="transmembrane region" description="Helical" evidence="9">
    <location>
        <begin position="42"/>
        <end position="67"/>
    </location>
</feature>
<evidence type="ECO:0000313" key="12">
    <source>
        <dbReference type="EMBL" id="KMZ57680.1"/>
    </source>
</evidence>
<evidence type="ECO:0000256" key="9">
    <source>
        <dbReference type="SAM" id="Phobius"/>
    </source>
</evidence>
<dbReference type="GO" id="GO:0000139">
    <property type="term" value="C:Golgi membrane"/>
    <property type="evidence" value="ECO:0007669"/>
    <property type="project" value="UniProtKB-SubCell"/>
</dbReference>
<dbReference type="InterPro" id="IPR026057">
    <property type="entry name" value="TBL_C"/>
</dbReference>
<dbReference type="GO" id="GO:0005794">
    <property type="term" value="C:Golgi apparatus"/>
    <property type="evidence" value="ECO:0000318"/>
    <property type="project" value="GO_Central"/>
</dbReference>
<proteinExistence type="inferred from homology"/>
<evidence type="ECO:0000259" key="10">
    <source>
        <dbReference type="Pfam" id="PF13839"/>
    </source>
</evidence>
<comment type="subcellular location">
    <subcellularLocation>
        <location evidence="1">Golgi apparatus membrane</location>
        <topology evidence="1">Single-pass type II membrane protein</topology>
    </subcellularLocation>
</comment>
<protein>
    <submittedName>
        <fullName evidence="12">Trichome birefringence-like 7</fullName>
    </submittedName>
</protein>
<sequence>MVNGTLCRTPSSSSRRTTPNFSSPRGGGSSGLHRKHPIWSHAGYVSVISVTLLVASFIFVICSLLYLCFYRNLIQTNSLFDSKSDSDRRNNPIVLAENVSTVADCDIFDGSWIFSNAHPLYNSSTCPFTERGFNCLKNGRKDTDYMRLRWKPHGCDIPQFNATAVLEKLRGKRVVFVGDSMSRTQWESMICMLMIGVEDPRSVYEVNGNGISKTIRFLSVRFQTFNLTVEFFRSVYLLQQGVSTPTNRGPKRVRSTIKLDQLDDVSKSWVNSDILIFNSGHWWTYKKLFYTGCYFQVGESLKLGLPITTAFRTMLQTWASWVKSTVNTTRTHVFFRTFEPSHWSEEGGGKVCDVTEQPMKDPKGNDQSEEFSGIISDVITSMMVPATVLNVTSMGAYRSDAHIGNWSYSPLVVDCSHWCLPGVPDAWNELVFSHLTAQN</sequence>
<evidence type="ECO:0000256" key="6">
    <source>
        <dbReference type="ARBA" id="ARBA00023034"/>
    </source>
</evidence>
<keyword evidence="7 9" id="KW-0472">Membrane</keyword>
<name>A0A0K9NNY8_ZOSMR</name>
<evidence type="ECO:0000256" key="5">
    <source>
        <dbReference type="ARBA" id="ARBA00022989"/>
    </source>
</evidence>
<dbReference type="PANTHER" id="PTHR32285:SF63">
    <property type="entry name" value="OS01G0880400 PROTEIN"/>
    <property type="match status" value="1"/>
</dbReference>
<feature type="region of interest" description="Disordered" evidence="8">
    <location>
        <begin position="1"/>
        <end position="32"/>
    </location>
</feature>
<dbReference type="GO" id="GO:0016413">
    <property type="term" value="F:O-acetyltransferase activity"/>
    <property type="evidence" value="ECO:0000318"/>
    <property type="project" value="GO_Central"/>
</dbReference>
<keyword evidence="5 9" id="KW-1133">Transmembrane helix</keyword>
<dbReference type="OrthoDB" id="630188at2759"/>
<feature type="domain" description="Trichome birefringence-like N-terminal" evidence="11">
    <location>
        <begin position="104"/>
        <end position="156"/>
    </location>
</feature>
<keyword evidence="4" id="KW-0735">Signal-anchor</keyword>
<evidence type="ECO:0000256" key="4">
    <source>
        <dbReference type="ARBA" id="ARBA00022968"/>
    </source>
</evidence>
<organism evidence="12 13">
    <name type="scientific">Zostera marina</name>
    <name type="common">Eelgrass</name>
    <dbReference type="NCBI Taxonomy" id="29655"/>
    <lineage>
        <taxon>Eukaryota</taxon>
        <taxon>Viridiplantae</taxon>
        <taxon>Streptophyta</taxon>
        <taxon>Embryophyta</taxon>
        <taxon>Tracheophyta</taxon>
        <taxon>Spermatophyta</taxon>
        <taxon>Magnoliopsida</taxon>
        <taxon>Liliopsida</taxon>
        <taxon>Zosteraceae</taxon>
        <taxon>Zostera</taxon>
    </lineage>
</organism>
<comment type="similarity">
    <text evidence="2">Belongs to the PC-esterase family. TBL subfamily.</text>
</comment>
<comment type="caution">
    <text evidence="12">The sequence shown here is derived from an EMBL/GenBank/DDBJ whole genome shotgun (WGS) entry which is preliminary data.</text>
</comment>